<comment type="caution">
    <text evidence="1">The sequence shown here is derived from an EMBL/GenBank/DDBJ whole genome shotgun (WGS) entry which is preliminary data.</text>
</comment>
<gene>
    <name evidence="1" type="ORF">UX39_C0001G0042</name>
</gene>
<dbReference type="InterPro" id="IPR037175">
    <property type="entry name" value="KFase_sf"/>
</dbReference>
<dbReference type="Proteomes" id="UP000034175">
    <property type="component" value="Unassembled WGS sequence"/>
</dbReference>
<name>A0A0G1P3Y9_9BACT</name>
<dbReference type="PANTHER" id="PTHR31118:SF12">
    <property type="entry name" value="CYCLASE-LIKE PROTEIN 2"/>
    <property type="match status" value="1"/>
</dbReference>
<dbReference type="PANTHER" id="PTHR31118">
    <property type="entry name" value="CYCLASE-LIKE PROTEIN 2"/>
    <property type="match status" value="1"/>
</dbReference>
<dbReference type="Pfam" id="PF04199">
    <property type="entry name" value="Cyclase"/>
    <property type="match status" value="1"/>
</dbReference>
<dbReference type="GO" id="GO:0004061">
    <property type="term" value="F:arylformamidase activity"/>
    <property type="evidence" value="ECO:0007669"/>
    <property type="project" value="InterPro"/>
</dbReference>
<reference evidence="1 2" key="1">
    <citation type="journal article" date="2015" name="Nature">
        <title>rRNA introns, odd ribosomes, and small enigmatic genomes across a large radiation of phyla.</title>
        <authorList>
            <person name="Brown C.T."/>
            <person name="Hug L.A."/>
            <person name="Thomas B.C."/>
            <person name="Sharon I."/>
            <person name="Castelle C.J."/>
            <person name="Singh A."/>
            <person name="Wilkins M.J."/>
            <person name="Williams K.H."/>
            <person name="Banfield J.F."/>
        </authorList>
    </citation>
    <scope>NUCLEOTIDE SEQUENCE [LARGE SCALE GENOMIC DNA]</scope>
</reference>
<protein>
    <submittedName>
        <fullName evidence="1">Cyclase family protein</fullName>
    </submittedName>
</protein>
<dbReference type="EMBL" id="LCMA01000001">
    <property type="protein sequence ID" value="KKU27322.1"/>
    <property type="molecule type" value="Genomic_DNA"/>
</dbReference>
<accession>A0A0G1P3Y9</accession>
<organism evidence="1 2">
    <name type="scientific">Candidatus Magasanikbacteria bacterium GW2011_GWA2_46_17</name>
    <dbReference type="NCBI Taxonomy" id="1619042"/>
    <lineage>
        <taxon>Bacteria</taxon>
        <taxon>Candidatus Magasanikiibacteriota</taxon>
    </lineage>
</organism>
<evidence type="ECO:0000313" key="1">
    <source>
        <dbReference type="EMBL" id="KKU27322.1"/>
    </source>
</evidence>
<dbReference type="Gene3D" id="3.50.30.50">
    <property type="entry name" value="Putative cyclase"/>
    <property type="match status" value="1"/>
</dbReference>
<sequence>MQYIDLTHTFHPTMPTYPGDPEAELSQVAVIEKNGYNVSQIKSGMHVGTHLDAPLHMIADGKRVSEYSPEHFFGRGHLIDARGYQSIDVELLQNHQISKGGIVLILTGFDKKFGNPDYYQTYPEISTGFAAKMVEFGVKIIGMDTPSPDRAPFDTHKLLLANDVLIIENLKNLDKLGFHPNFEIIALPAKYDAEAAPVRIIAKIFTKNNQSTSQVTP</sequence>
<evidence type="ECO:0000313" key="2">
    <source>
        <dbReference type="Proteomes" id="UP000034175"/>
    </source>
</evidence>
<proteinExistence type="predicted"/>
<dbReference type="AlphaFoldDB" id="A0A0G1P3Y9"/>
<dbReference type="SUPFAM" id="SSF102198">
    <property type="entry name" value="Putative cyclase"/>
    <property type="match status" value="1"/>
</dbReference>
<dbReference type="GO" id="GO:0019441">
    <property type="term" value="P:L-tryptophan catabolic process to kynurenine"/>
    <property type="evidence" value="ECO:0007669"/>
    <property type="project" value="InterPro"/>
</dbReference>
<dbReference type="InterPro" id="IPR007325">
    <property type="entry name" value="KFase/CYL"/>
</dbReference>